<protein>
    <submittedName>
        <fullName evidence="3">Phosphoesterase RecJ-like protein</fullName>
    </submittedName>
</protein>
<sequence>MAKNTWEIAKDAIESHDNIFIFHHIRPDGDCLGSQFGLRELIKTNYPNKKVFVFGDTGGIFPFMEWDFDKFENVPKEFFNNSLGVVVDANSYHRVLYSDYIREKNFTHLLRIDHHPVDPDVPYDYTWEDATYAASAEQIGYIAMKAKWVVTTKAARYIYLGINTDSGRFQYEYVQKRTFDVMSYLHKNNDFKVWDVNLDLAKRDERKVKFAAYVLLNYKKAGKVLYFYVSKKIQKKFNLKDNEANDVGILANIGDCKVWVFFIDMPDGTIRVRVRSNGIWINHICEKYKPGGGHEVAAGATARSKADMKAIIQDLKAEVEKYDNN</sequence>
<dbReference type="InterPro" id="IPR001667">
    <property type="entry name" value="DDH_dom"/>
</dbReference>
<accession>A0A2W7G4A0</accession>
<dbReference type="InterPro" id="IPR038763">
    <property type="entry name" value="DHH_sf"/>
</dbReference>
<dbReference type="PANTHER" id="PTHR47618">
    <property type="entry name" value="BIFUNCTIONAL OLIGORIBONUCLEASE AND PAP PHOSPHATASE NRNA"/>
    <property type="match status" value="1"/>
</dbReference>
<dbReference type="Pfam" id="PF01368">
    <property type="entry name" value="DHH"/>
    <property type="match status" value="1"/>
</dbReference>
<evidence type="ECO:0000259" key="1">
    <source>
        <dbReference type="Pfam" id="PF01368"/>
    </source>
</evidence>
<dbReference type="Proteomes" id="UP000249646">
    <property type="component" value="Unassembled WGS sequence"/>
</dbReference>
<dbReference type="OrthoDB" id="9803668at2"/>
<dbReference type="PANTHER" id="PTHR47618:SF1">
    <property type="entry name" value="BIFUNCTIONAL OLIGORIBONUCLEASE AND PAP PHOSPHATASE NRNA"/>
    <property type="match status" value="1"/>
</dbReference>
<proteinExistence type="predicted"/>
<dbReference type="AlphaFoldDB" id="A0A2W7G4A0"/>
<dbReference type="Gene3D" id="3.10.310.30">
    <property type="match status" value="1"/>
</dbReference>
<comment type="caution">
    <text evidence="3">The sequence shown here is derived from an EMBL/GenBank/DDBJ whole genome shotgun (WGS) entry which is preliminary data.</text>
</comment>
<evidence type="ECO:0000313" key="4">
    <source>
        <dbReference type="Proteomes" id="UP000249646"/>
    </source>
</evidence>
<dbReference type="SUPFAM" id="SSF64182">
    <property type="entry name" value="DHH phosphoesterases"/>
    <property type="match status" value="1"/>
</dbReference>
<dbReference type="Pfam" id="PF02272">
    <property type="entry name" value="DHHA1"/>
    <property type="match status" value="1"/>
</dbReference>
<gene>
    <name evidence="3" type="ORF">BCF89_10115</name>
</gene>
<keyword evidence="4" id="KW-1185">Reference proteome</keyword>
<dbReference type="RefSeq" id="WP_111517934.1">
    <property type="nucleotide sequence ID" value="NZ_QKUB01000001.1"/>
</dbReference>
<dbReference type="InterPro" id="IPR051319">
    <property type="entry name" value="Oligoribo/pAp-PDE_c-di-AMP_PDE"/>
</dbReference>
<reference evidence="3 4" key="1">
    <citation type="submission" date="2018-06" db="EMBL/GenBank/DDBJ databases">
        <title>Genomic Encyclopedia of Archaeal and Bacterial Type Strains, Phase II (KMG-II): from individual species to whole genera.</title>
        <authorList>
            <person name="Goeker M."/>
        </authorList>
    </citation>
    <scope>NUCLEOTIDE SEQUENCE [LARGE SCALE GENOMIC DNA]</scope>
    <source>
        <strain evidence="3 4">ATCC 51348</strain>
    </source>
</reference>
<dbReference type="InterPro" id="IPR003156">
    <property type="entry name" value="DHHA1_dom"/>
</dbReference>
<evidence type="ECO:0000313" key="3">
    <source>
        <dbReference type="EMBL" id="PZW01500.1"/>
    </source>
</evidence>
<dbReference type="EMBL" id="QKUB01000001">
    <property type="protein sequence ID" value="PZW01500.1"/>
    <property type="molecule type" value="Genomic_DNA"/>
</dbReference>
<dbReference type="Gene3D" id="3.90.1640.10">
    <property type="entry name" value="inorganic pyrophosphatase (n-terminal core)"/>
    <property type="match status" value="1"/>
</dbReference>
<organism evidence="3 4">
    <name type="scientific">Metamycoplasma auris</name>
    <dbReference type="NCBI Taxonomy" id="51363"/>
    <lineage>
        <taxon>Bacteria</taxon>
        <taxon>Bacillati</taxon>
        <taxon>Mycoplasmatota</taxon>
        <taxon>Mycoplasmoidales</taxon>
        <taxon>Metamycoplasmataceae</taxon>
        <taxon>Metamycoplasma</taxon>
    </lineage>
</organism>
<feature type="domain" description="DDH" evidence="1">
    <location>
        <begin position="18"/>
        <end position="162"/>
    </location>
</feature>
<name>A0A2W7G4A0_9BACT</name>
<evidence type="ECO:0000259" key="2">
    <source>
        <dbReference type="Pfam" id="PF02272"/>
    </source>
</evidence>
<dbReference type="GO" id="GO:0003676">
    <property type="term" value="F:nucleic acid binding"/>
    <property type="evidence" value="ECO:0007669"/>
    <property type="project" value="InterPro"/>
</dbReference>
<feature type="domain" description="DHHA1" evidence="2">
    <location>
        <begin position="224"/>
        <end position="320"/>
    </location>
</feature>